<evidence type="ECO:0000313" key="3">
    <source>
        <dbReference type="Proteomes" id="UP001461341"/>
    </source>
</evidence>
<accession>A0ABZ2YG76</accession>
<dbReference type="EMBL" id="CP121689">
    <property type="protein sequence ID" value="WZL76894.1"/>
    <property type="molecule type" value="Genomic_DNA"/>
</dbReference>
<name>A0ABZ2YG76_9BACT</name>
<sequence>MLSILVLYGLLLFWIINERVKEVSLQTKKVREEIREVNEKLDGLQKALGKGGELSVDSASFSFEMLDASEDRKTIKREET</sequence>
<evidence type="ECO:0000313" key="2">
    <source>
        <dbReference type="EMBL" id="WZL76894.1"/>
    </source>
</evidence>
<dbReference type="Proteomes" id="UP001461341">
    <property type="component" value="Chromosome"/>
</dbReference>
<reference evidence="2 3" key="1">
    <citation type="submission" date="2023-03" db="EMBL/GenBank/DDBJ databases">
        <title>Novel Species.</title>
        <authorList>
            <person name="Ma S."/>
        </authorList>
    </citation>
    <scope>NUCLEOTIDE SEQUENCE [LARGE SCALE GENOMIC DNA]</scope>
    <source>
        <strain evidence="2 3">B11</strain>
    </source>
</reference>
<protein>
    <submittedName>
        <fullName evidence="2">Uncharacterized protein</fullName>
    </submittedName>
</protein>
<evidence type="ECO:0000256" key="1">
    <source>
        <dbReference type="SAM" id="Coils"/>
    </source>
</evidence>
<keyword evidence="3" id="KW-1185">Reference proteome</keyword>
<keyword evidence="1" id="KW-0175">Coiled coil</keyword>
<feature type="coiled-coil region" evidence="1">
    <location>
        <begin position="20"/>
        <end position="47"/>
    </location>
</feature>
<organism evidence="2 3">
    <name type="scientific">Thermatribacter velox</name>
    <dbReference type="NCBI Taxonomy" id="3039681"/>
    <lineage>
        <taxon>Bacteria</taxon>
        <taxon>Pseudomonadati</taxon>
        <taxon>Atribacterota</taxon>
        <taxon>Atribacteria</taxon>
        <taxon>Atribacterales</taxon>
        <taxon>Thermatribacteraceae</taxon>
        <taxon>Thermatribacter</taxon>
    </lineage>
</organism>
<gene>
    <name evidence="2" type="ORF">QBE54_03970</name>
</gene>
<proteinExistence type="predicted"/>
<dbReference type="RefSeq" id="WP_369019058.1">
    <property type="nucleotide sequence ID" value="NZ_CP121689.1"/>
</dbReference>